<keyword evidence="2" id="KW-0732">Signal</keyword>
<evidence type="ECO:0000313" key="3">
    <source>
        <dbReference type="EMBL" id="SHK69772.1"/>
    </source>
</evidence>
<feature type="region of interest" description="Disordered" evidence="1">
    <location>
        <begin position="95"/>
        <end position="199"/>
    </location>
</feature>
<proteinExistence type="predicted"/>
<dbReference type="Proteomes" id="UP000324252">
    <property type="component" value="Unassembled WGS sequence"/>
</dbReference>
<feature type="chain" id="PRO_5013133401" description="Glycine rich protein" evidence="2">
    <location>
        <begin position="27"/>
        <end position="199"/>
    </location>
</feature>
<accession>A0A1M6UKN4</accession>
<feature type="signal peptide" evidence="2">
    <location>
        <begin position="1"/>
        <end position="26"/>
    </location>
</feature>
<dbReference type="EMBL" id="FQZZ01000008">
    <property type="protein sequence ID" value="SHK69772.1"/>
    <property type="molecule type" value="Genomic_DNA"/>
</dbReference>
<evidence type="ECO:0008006" key="5">
    <source>
        <dbReference type="Google" id="ProtNLM"/>
    </source>
</evidence>
<dbReference type="RefSeq" id="WP_188130049.1">
    <property type="nucleotide sequence ID" value="NZ_FQZZ01000008.1"/>
</dbReference>
<gene>
    <name evidence="3" type="ORF">SAMN05444142_1088</name>
</gene>
<protein>
    <recommendedName>
        <fullName evidence="5">Glycine rich protein</fullName>
    </recommendedName>
</protein>
<feature type="compositionally biased region" description="Gly residues" evidence="1">
    <location>
        <begin position="104"/>
        <end position="199"/>
    </location>
</feature>
<sequence>MFNNMPIPAGLALCIVLGSLASPAMADKRCTGWTAMFASSTEELCECDRLTPGFVAQIQKRSDFGRILEETQGMCSGLTVALTEVTTFSTAAASGGDGHADGAGQVGAGPGNGGGDNGGGDNGGGDNGGGDNGGGDNGGGDNGGGDNGGGDNGGGDNGGGDNGGGDNGGGDNGGGDNGGGDNGGGDNGGPSGPGSGVTN</sequence>
<name>A0A1M6UKN4_9RHOB</name>
<evidence type="ECO:0000313" key="4">
    <source>
        <dbReference type="Proteomes" id="UP000324252"/>
    </source>
</evidence>
<evidence type="ECO:0000256" key="1">
    <source>
        <dbReference type="SAM" id="MobiDB-lite"/>
    </source>
</evidence>
<dbReference type="AlphaFoldDB" id="A0A1M6UKN4"/>
<organism evidence="3 4">
    <name type="scientific">Lutimaribacter pacificus</name>
    <dbReference type="NCBI Taxonomy" id="391948"/>
    <lineage>
        <taxon>Bacteria</taxon>
        <taxon>Pseudomonadati</taxon>
        <taxon>Pseudomonadota</taxon>
        <taxon>Alphaproteobacteria</taxon>
        <taxon>Rhodobacterales</taxon>
        <taxon>Roseobacteraceae</taxon>
        <taxon>Lutimaribacter</taxon>
    </lineage>
</organism>
<reference evidence="3 4" key="1">
    <citation type="submission" date="2016-11" db="EMBL/GenBank/DDBJ databases">
        <authorList>
            <person name="Varghese N."/>
            <person name="Submissions S."/>
        </authorList>
    </citation>
    <scope>NUCLEOTIDE SEQUENCE [LARGE SCALE GENOMIC DNA]</scope>
    <source>
        <strain evidence="3 4">DSM 29620</strain>
    </source>
</reference>
<evidence type="ECO:0000256" key="2">
    <source>
        <dbReference type="SAM" id="SignalP"/>
    </source>
</evidence>
<keyword evidence="4" id="KW-1185">Reference proteome</keyword>